<sequence length="148" mass="15779">MEHALAVVGPEEVAKDLIREAGELAAGVDARLTLLCVVSEEEYADEREALEAIPEADVSYSVGQALEGARSFANDIGIEMLEDVDIEYETAGAVGDRAETVLQGAENHGCDHVFMTGERRSPTGKAIFGDVTQRVILDFEGPVTVVTA</sequence>
<evidence type="ECO:0000313" key="4">
    <source>
        <dbReference type="Proteomes" id="UP000050535"/>
    </source>
</evidence>
<organism evidence="3 4">
    <name type="scientific">Halolamina pelagica</name>
    <dbReference type="NCBI Taxonomy" id="699431"/>
    <lineage>
        <taxon>Archaea</taxon>
        <taxon>Methanobacteriati</taxon>
        <taxon>Methanobacteriota</taxon>
        <taxon>Stenosarchaea group</taxon>
        <taxon>Halobacteria</taxon>
        <taxon>Halobacteriales</taxon>
        <taxon>Haloferacaceae</taxon>
    </lineage>
</organism>
<dbReference type="CDD" id="cd00293">
    <property type="entry name" value="USP-like"/>
    <property type="match status" value="1"/>
</dbReference>
<dbReference type="AlphaFoldDB" id="A0A0P7FXZ5"/>
<accession>A0A0P7FXZ5</accession>
<proteinExistence type="inferred from homology"/>
<feature type="domain" description="UspA" evidence="2">
    <location>
        <begin position="2"/>
        <end position="146"/>
    </location>
</feature>
<comment type="caution">
    <text evidence="3">The sequence shown here is derived from an EMBL/GenBank/DDBJ whole genome shotgun (WGS) entry which is preliminary data.</text>
</comment>
<dbReference type="PANTHER" id="PTHR46268">
    <property type="entry name" value="STRESS RESPONSE PROTEIN NHAX"/>
    <property type="match status" value="1"/>
</dbReference>
<name>A0A0P7FXZ5_9EURY</name>
<evidence type="ECO:0000313" key="3">
    <source>
        <dbReference type="EMBL" id="KPN32117.1"/>
    </source>
</evidence>
<dbReference type="PANTHER" id="PTHR46268:SF6">
    <property type="entry name" value="UNIVERSAL STRESS PROTEIN UP12"/>
    <property type="match status" value="1"/>
</dbReference>
<dbReference type="OrthoDB" id="342236at2157"/>
<dbReference type="EMBL" id="LGUC01000001">
    <property type="protein sequence ID" value="KPN32117.1"/>
    <property type="molecule type" value="Genomic_DNA"/>
</dbReference>
<dbReference type="InterPro" id="IPR006016">
    <property type="entry name" value="UspA"/>
</dbReference>
<dbReference type="RefSeq" id="WP_054584471.1">
    <property type="nucleotide sequence ID" value="NZ_LGUC01000001.1"/>
</dbReference>
<dbReference type="SUPFAM" id="SSF52402">
    <property type="entry name" value="Adenine nucleotide alpha hydrolases-like"/>
    <property type="match status" value="1"/>
</dbReference>
<keyword evidence="4" id="KW-1185">Reference proteome</keyword>
<dbReference type="Pfam" id="PF00582">
    <property type="entry name" value="Usp"/>
    <property type="match status" value="1"/>
</dbReference>
<evidence type="ECO:0000259" key="2">
    <source>
        <dbReference type="Pfam" id="PF00582"/>
    </source>
</evidence>
<dbReference type="Gene3D" id="3.40.50.620">
    <property type="entry name" value="HUPs"/>
    <property type="match status" value="1"/>
</dbReference>
<comment type="similarity">
    <text evidence="1">Belongs to the universal stress protein A family.</text>
</comment>
<gene>
    <name evidence="3" type="ORF">SY89_02877</name>
</gene>
<dbReference type="PATRIC" id="fig|699431.3.peg.2936"/>
<evidence type="ECO:0000256" key="1">
    <source>
        <dbReference type="ARBA" id="ARBA00008791"/>
    </source>
</evidence>
<protein>
    <submittedName>
        <fullName evidence="3">Universal stress protein family protein</fullName>
    </submittedName>
</protein>
<dbReference type="Proteomes" id="UP000050535">
    <property type="component" value="Unassembled WGS sequence"/>
</dbReference>
<reference evidence="4" key="1">
    <citation type="submission" date="2013-11" db="EMBL/GenBank/DDBJ databases">
        <authorList>
            <person name="Hoang H.T."/>
            <person name="Killian M.L."/>
            <person name="Madson D.M."/>
            <person name="Arruda P.H.E."/>
            <person name="Sun D."/>
            <person name="Schwartz K.J."/>
            <person name="Yoon K."/>
        </authorList>
    </citation>
    <scope>NUCLEOTIDE SEQUENCE [LARGE SCALE GENOMIC DNA]</scope>
    <source>
        <strain evidence="4">CDK2</strain>
    </source>
</reference>
<dbReference type="InterPro" id="IPR014729">
    <property type="entry name" value="Rossmann-like_a/b/a_fold"/>
</dbReference>